<dbReference type="InterPro" id="IPR011990">
    <property type="entry name" value="TPR-like_helical_dom_sf"/>
</dbReference>
<proteinExistence type="inferred from homology"/>
<evidence type="ECO:0000313" key="7">
    <source>
        <dbReference type="EMBL" id="PQV48953.1"/>
    </source>
</evidence>
<feature type="domain" description="RagB/SusD" evidence="6">
    <location>
        <begin position="435"/>
        <end position="498"/>
    </location>
</feature>
<sequence length="538" mass="60574">MKRYINITLLLLFGLAVFTSCESLLDVDPEEVVLSDDYLGDSELDARSALFGVLSQMQELTGQYVVLGELRADLVNVNSRTADELRQISKHEVEEGNSYSDPTALFAIINNCNFAIEGIDTEAYENLLLDDYASILRIRVWAQMQILIHYGKLPYITEPIRTNDDLEKNYPLLTINEAIDQLILDLQPITGVENVTKYENSLGFNIFKMIPNQDILLGDLNLWKGNYVEAAIHYKQFLDDNVSGGGNFYNLTSQYGAITTQSGGNYNVRNNWENIYQENIQNNVVINYVAFDDQYRQPNSAFSILMNEIKPSALAILKWGAQFKAFEGERYELGDNRAEASYEGEGDLAIITKYQYEYFVWNRVVKIYLRYAEAINYAGFPDQALTIVNGIFNNPGVEPKDAPIFDNDEGYLNFDVDQYFNTNSSDEPISGNLGVRGRVSMEPVTVNEDLTEAEKIEEVGMLILEEAALELAFEGNRWEDLMRFALRSNDASILANAVADKFETSGDDAGAAAIQAKLMNPENWFLPLTIPSNFSSGN</sequence>
<evidence type="ECO:0000256" key="4">
    <source>
        <dbReference type="ARBA" id="ARBA00023136"/>
    </source>
</evidence>
<name>A0A362XCW0_9FLAO</name>
<accession>A0A362XCW0</accession>
<gene>
    <name evidence="7" type="ORF">CLV33_104160</name>
</gene>
<dbReference type="Proteomes" id="UP000251545">
    <property type="component" value="Unassembled WGS sequence"/>
</dbReference>
<dbReference type="InterPro" id="IPR012944">
    <property type="entry name" value="SusD_RagB_dom"/>
</dbReference>
<evidence type="ECO:0000313" key="8">
    <source>
        <dbReference type="Proteomes" id="UP000251545"/>
    </source>
</evidence>
<keyword evidence="4" id="KW-0472">Membrane</keyword>
<evidence type="ECO:0000256" key="1">
    <source>
        <dbReference type="ARBA" id="ARBA00004442"/>
    </source>
</evidence>
<protein>
    <submittedName>
        <fullName evidence="7">SusD-like starch-binding protein associating with outer membrane</fullName>
    </submittedName>
</protein>
<keyword evidence="5" id="KW-0998">Cell outer membrane</keyword>
<organism evidence="7 8">
    <name type="scientific">Jejuia pallidilutea</name>
    <dbReference type="NCBI Taxonomy" id="504487"/>
    <lineage>
        <taxon>Bacteria</taxon>
        <taxon>Pseudomonadati</taxon>
        <taxon>Bacteroidota</taxon>
        <taxon>Flavobacteriia</taxon>
        <taxon>Flavobacteriales</taxon>
        <taxon>Flavobacteriaceae</taxon>
        <taxon>Jejuia</taxon>
    </lineage>
</organism>
<comment type="subcellular location">
    <subcellularLocation>
        <location evidence="1">Cell outer membrane</location>
    </subcellularLocation>
</comment>
<evidence type="ECO:0000259" key="6">
    <source>
        <dbReference type="Pfam" id="PF07980"/>
    </source>
</evidence>
<dbReference type="RefSeq" id="WP_105473561.1">
    <property type="nucleotide sequence ID" value="NZ_PVEO01000004.1"/>
</dbReference>
<keyword evidence="3" id="KW-0732">Signal</keyword>
<dbReference type="EMBL" id="PVEO01000004">
    <property type="protein sequence ID" value="PQV48953.1"/>
    <property type="molecule type" value="Genomic_DNA"/>
</dbReference>
<comment type="similarity">
    <text evidence="2">Belongs to the SusD family.</text>
</comment>
<dbReference type="GO" id="GO:0009279">
    <property type="term" value="C:cell outer membrane"/>
    <property type="evidence" value="ECO:0007669"/>
    <property type="project" value="UniProtKB-SubCell"/>
</dbReference>
<reference evidence="7 8" key="1">
    <citation type="submission" date="2018-02" db="EMBL/GenBank/DDBJ databases">
        <title>Genomic Encyclopedia of Archaeal and Bacterial Type Strains, Phase II (KMG-II): from individual species to whole genera.</title>
        <authorList>
            <person name="Goeker M."/>
        </authorList>
    </citation>
    <scope>NUCLEOTIDE SEQUENCE [LARGE SCALE GENOMIC DNA]</scope>
    <source>
        <strain evidence="7 8">DSM 21165</strain>
    </source>
</reference>
<evidence type="ECO:0000256" key="5">
    <source>
        <dbReference type="ARBA" id="ARBA00023237"/>
    </source>
</evidence>
<dbReference type="Gene3D" id="1.25.40.390">
    <property type="match status" value="1"/>
</dbReference>
<evidence type="ECO:0000256" key="3">
    <source>
        <dbReference type="ARBA" id="ARBA00022729"/>
    </source>
</evidence>
<comment type="caution">
    <text evidence="7">The sequence shown here is derived from an EMBL/GenBank/DDBJ whole genome shotgun (WGS) entry which is preliminary data.</text>
</comment>
<dbReference type="SUPFAM" id="SSF48452">
    <property type="entry name" value="TPR-like"/>
    <property type="match status" value="1"/>
</dbReference>
<evidence type="ECO:0000256" key="2">
    <source>
        <dbReference type="ARBA" id="ARBA00006275"/>
    </source>
</evidence>
<dbReference type="Pfam" id="PF07980">
    <property type="entry name" value="SusD_RagB"/>
    <property type="match status" value="1"/>
</dbReference>
<dbReference type="AlphaFoldDB" id="A0A362XCW0"/>
<dbReference type="PROSITE" id="PS51257">
    <property type="entry name" value="PROKAR_LIPOPROTEIN"/>
    <property type="match status" value="1"/>
</dbReference>